<sequence>QALFISTDSAEVVVLEEATMVVEEGDAKWKSTYAFQSLFSTKKTFNLKGEEEVGVEQFPDFPERLVTYPPCSDAYREFCKAKASTGGRWGNCIYYAGRQFRGCTVATREEYFYLLADLEKKKKDRGLDESISFVYFDGNVWSELSEGFLCYLPQLEYGLSLPLSNLAKGIINLNGACPIQINGNMWEVISVCKALNLRWEGQGRKRRISTEDVLQFYGIYFFGTSGGAYFCISATQLCFFDLNSVGRTWNDNVIWVKGDCLQRDDKEPMELLFRTVKQRPKLQVERKESLIDKVPLKEIKLEAILEDLGIIRNKRVNGRVKLKLARLRDDKALQYNKEFAEELCRMREASKDREDQHVKVNLYARNAEVGERSQGKKNDGKISLVQGDVVSLSARIRELEGDTARIQGYIRKGVEHLWVCKKKLDAALTRERVLESIIRSKEIVIRDKVELFKKILDVNELKKEIETLHAQVAELEAANRAESVKADKKSAENTAFRDWVDKEIESQKSKHKEEVKRIELERDTLFDCMSKRECFCKVDIDRGDCTSSMGMDLGHRATKLIEEGRIVVTTRAREFMASRPPLIQKRRRVLGEDDAENVGEDMMVAEREEQALAVAVSMAKLCGDDPDEASRQMKRSMYQNNTLKQDFVAINDAFEKRLEGQHFNHEQVLRSKLVEKEKEKKEQRKRYQGQFDYKVLDNIEGTEACIIDGGVGGGVEALVVEGTVAGATTDVGSKPSTGGVDGVSTKEPVWGEDVAALK</sequence>
<keyword evidence="1" id="KW-0175">Coiled coil</keyword>
<evidence type="ECO:0000313" key="3">
    <source>
        <dbReference type="EMBL" id="KAF6162942.1"/>
    </source>
</evidence>
<evidence type="ECO:0000256" key="2">
    <source>
        <dbReference type="SAM" id="MobiDB-lite"/>
    </source>
</evidence>
<keyword evidence="4" id="KW-1185">Reference proteome</keyword>
<proteinExistence type="predicted"/>
<evidence type="ECO:0000256" key="1">
    <source>
        <dbReference type="SAM" id="Coils"/>
    </source>
</evidence>
<comment type="caution">
    <text evidence="3">The sequence shown here is derived from an EMBL/GenBank/DDBJ whole genome shotgun (WGS) entry which is preliminary data.</text>
</comment>
<feature type="region of interest" description="Disordered" evidence="2">
    <location>
        <begin position="730"/>
        <end position="758"/>
    </location>
</feature>
<dbReference type="AlphaFoldDB" id="A0A7J7N7B1"/>
<name>A0A7J7N7B1_9MAGN</name>
<dbReference type="Proteomes" id="UP000541444">
    <property type="component" value="Unassembled WGS sequence"/>
</dbReference>
<feature type="non-terminal residue" evidence="3">
    <location>
        <position position="1"/>
    </location>
</feature>
<accession>A0A7J7N7B1</accession>
<reference evidence="3 4" key="1">
    <citation type="journal article" date="2020" name="IScience">
        <title>Genome Sequencing of the Endangered Kingdonia uniflora (Circaeasteraceae, Ranunculales) Reveals Potential Mechanisms of Evolutionary Specialization.</title>
        <authorList>
            <person name="Sun Y."/>
            <person name="Deng T."/>
            <person name="Zhang A."/>
            <person name="Moore M.J."/>
            <person name="Landis J.B."/>
            <person name="Lin N."/>
            <person name="Zhang H."/>
            <person name="Zhang X."/>
            <person name="Huang J."/>
            <person name="Zhang X."/>
            <person name="Sun H."/>
            <person name="Wang H."/>
        </authorList>
    </citation>
    <scope>NUCLEOTIDE SEQUENCE [LARGE SCALE GENOMIC DNA]</scope>
    <source>
        <strain evidence="3">TB1705</strain>
        <tissue evidence="3">Leaf</tissue>
    </source>
</reference>
<gene>
    <name evidence="3" type="ORF">GIB67_021091</name>
</gene>
<evidence type="ECO:0000313" key="4">
    <source>
        <dbReference type="Proteomes" id="UP000541444"/>
    </source>
</evidence>
<organism evidence="3 4">
    <name type="scientific">Kingdonia uniflora</name>
    <dbReference type="NCBI Taxonomy" id="39325"/>
    <lineage>
        <taxon>Eukaryota</taxon>
        <taxon>Viridiplantae</taxon>
        <taxon>Streptophyta</taxon>
        <taxon>Embryophyta</taxon>
        <taxon>Tracheophyta</taxon>
        <taxon>Spermatophyta</taxon>
        <taxon>Magnoliopsida</taxon>
        <taxon>Ranunculales</taxon>
        <taxon>Circaeasteraceae</taxon>
        <taxon>Kingdonia</taxon>
    </lineage>
</organism>
<feature type="coiled-coil region" evidence="1">
    <location>
        <begin position="458"/>
        <end position="521"/>
    </location>
</feature>
<dbReference type="EMBL" id="JACGCM010001009">
    <property type="protein sequence ID" value="KAF6162942.1"/>
    <property type="molecule type" value="Genomic_DNA"/>
</dbReference>
<protein>
    <submittedName>
        <fullName evidence="3">Uncharacterized protein</fullName>
    </submittedName>
</protein>